<reference evidence="1" key="1">
    <citation type="journal article" date="2022" name="Int. J. Mol. Sci.">
        <title>Draft Genome of Tanacetum Coccineum: Genomic Comparison of Closely Related Tanacetum-Family Plants.</title>
        <authorList>
            <person name="Yamashiro T."/>
            <person name="Shiraishi A."/>
            <person name="Nakayama K."/>
            <person name="Satake H."/>
        </authorList>
    </citation>
    <scope>NUCLEOTIDE SEQUENCE</scope>
</reference>
<dbReference type="Proteomes" id="UP001151760">
    <property type="component" value="Unassembled WGS sequence"/>
</dbReference>
<dbReference type="EMBL" id="BQNB010010232">
    <property type="protein sequence ID" value="GJS74448.1"/>
    <property type="molecule type" value="Genomic_DNA"/>
</dbReference>
<comment type="caution">
    <text evidence="1">The sequence shown here is derived from an EMBL/GenBank/DDBJ whole genome shotgun (WGS) entry which is preliminary data.</text>
</comment>
<accession>A0ABQ4YC04</accession>
<evidence type="ECO:0000313" key="2">
    <source>
        <dbReference type="Proteomes" id="UP001151760"/>
    </source>
</evidence>
<sequence length="522" mass="59263">MLYLSMLKTVLNKGSRSWKTKRLGLSDNSFVQDPSGFGSYGKTICRYGYQWRPQERNSPLENLICCSQWDPNKKLWEPGNAKLSNSTVFQMLHGRTGHAFGIWTQACSKTYDGNRSSSLNFLDSVEYSRVLCGGTWTHNLFFVRAILVILNRAYRLLHPENSARINGNNSRHISMRMHLSHNGPVRRINETVSLCATDTNAQVVPPGTICVHSNELLKMTPSDRKEKVTHPMLCGAVSILELSKVDIPKNFAQKMVVIEAGVGFMPCKMNFTNLIRLEVWELVPSLNAMLWSIALKGIYKVKALQLKELSSTRWMSKNAFLNGDLLRRSLFSQSPEASLLTNAKYALFEILRNMEWILALTPVDTPMVDRLETGTRISWVFPVDQNSIQRNGWLRLCTLQPVDDLVFAVWHVCMLQDAVSCRDVLRIYKKIVRRGGLSVFFSGDKIAREIEWLLNLLTSFGKMEREFIAECLPDISHQLALPRESVSNFLSSSHSMKSLTPETLRRLQEGEVQQLESNVLGG</sequence>
<organism evidence="1 2">
    <name type="scientific">Tanacetum coccineum</name>
    <dbReference type="NCBI Taxonomy" id="301880"/>
    <lineage>
        <taxon>Eukaryota</taxon>
        <taxon>Viridiplantae</taxon>
        <taxon>Streptophyta</taxon>
        <taxon>Embryophyta</taxon>
        <taxon>Tracheophyta</taxon>
        <taxon>Spermatophyta</taxon>
        <taxon>Magnoliopsida</taxon>
        <taxon>eudicotyledons</taxon>
        <taxon>Gunneridae</taxon>
        <taxon>Pentapetalae</taxon>
        <taxon>asterids</taxon>
        <taxon>campanulids</taxon>
        <taxon>Asterales</taxon>
        <taxon>Asteraceae</taxon>
        <taxon>Asteroideae</taxon>
        <taxon>Anthemideae</taxon>
        <taxon>Anthemidinae</taxon>
        <taxon>Tanacetum</taxon>
    </lineage>
</organism>
<evidence type="ECO:0000313" key="1">
    <source>
        <dbReference type="EMBL" id="GJS74448.1"/>
    </source>
</evidence>
<name>A0ABQ4YC04_9ASTR</name>
<reference evidence="1" key="2">
    <citation type="submission" date="2022-01" db="EMBL/GenBank/DDBJ databases">
        <authorList>
            <person name="Yamashiro T."/>
            <person name="Shiraishi A."/>
            <person name="Satake H."/>
            <person name="Nakayama K."/>
        </authorList>
    </citation>
    <scope>NUCLEOTIDE SEQUENCE</scope>
</reference>
<gene>
    <name evidence="1" type="ORF">Tco_0707289</name>
</gene>
<protein>
    <submittedName>
        <fullName evidence="1">Uncharacterized protein</fullName>
    </submittedName>
</protein>
<keyword evidence="2" id="KW-1185">Reference proteome</keyword>
<proteinExistence type="predicted"/>